<reference evidence="1" key="1">
    <citation type="submission" date="2020-06" db="EMBL/GenBank/DDBJ databases">
        <title>Legume-microbial interactions unlock mineral nutrients during tropical forest succession.</title>
        <authorList>
            <person name="Epihov D.Z."/>
        </authorList>
    </citation>
    <scope>NUCLEOTIDE SEQUENCE [LARGE SCALE GENOMIC DNA]</scope>
    <source>
        <strain evidence="1">Pan2503</strain>
    </source>
</reference>
<name>A0A7V8SYC6_9BACT</name>
<dbReference type="AlphaFoldDB" id="A0A7V8SYC6"/>
<dbReference type="Proteomes" id="UP000567293">
    <property type="component" value="Unassembled WGS sequence"/>
</dbReference>
<dbReference type="EMBL" id="JACDQQ010001730">
    <property type="protein sequence ID" value="MBA0086894.1"/>
    <property type="molecule type" value="Genomic_DNA"/>
</dbReference>
<comment type="caution">
    <text evidence="1">The sequence shown here is derived from an EMBL/GenBank/DDBJ whole genome shotgun (WGS) entry which is preliminary data.</text>
</comment>
<accession>A0A7V8SYC6</accession>
<keyword evidence="2" id="KW-1185">Reference proteome</keyword>
<sequence length="542" mass="63390">MFAMELFTKLFGNLIAFVYHCFDRIVIHGYLSALSRPEQVVYFFRQVLGVPVVSKEILSQRTADYQNWVEAFARNHHTPIVWAEKGVRKEDHVLAWQRRMTKNNAYGVYFIFKSMEQGPTFRISMPKYPTRDPHYRILAHQRSRFTHYYFYIRDEVLGPMVMRVASFFPFQTSYYLNGHSFIEQELNRTQIGFRKNDNAFLAVDDVTALQAAADRLSPEIIRKRLDYWTLILGPKFSAKERKQLNLSRFYAISQIEYCRNFIFKRNFPIHKLFERSCELGLWRLTANKIAAIFGSRLHRRHRGKLATVIDQIEHGHHVFRAYFKSAFLKQYEKFSTFLRNELCSNNLSDFGLKKGLDHLDAVRQTFQAITDRFAGFQAQWLNVHVDFPLLQRIALPIAIGSVRYPGIKIHDTRVIRLCEVLLHGGTHVGGWTANQIHQAVLTTFHLSDKGYGLNQLRYDLRKLRGHGLIERDGSRYAYRLTTKGVQVALLFLFFHKRLCGPLANSRFHHEPDAKHRPHSQLEAAYHRADKAINQIVRLLAVA</sequence>
<protein>
    <submittedName>
        <fullName evidence="1">Uncharacterized protein</fullName>
    </submittedName>
</protein>
<gene>
    <name evidence="1" type="ORF">HRJ53_18080</name>
</gene>
<organism evidence="1 2">
    <name type="scientific">Candidatus Acidiferrum panamense</name>
    <dbReference type="NCBI Taxonomy" id="2741543"/>
    <lineage>
        <taxon>Bacteria</taxon>
        <taxon>Pseudomonadati</taxon>
        <taxon>Acidobacteriota</taxon>
        <taxon>Terriglobia</taxon>
        <taxon>Candidatus Acidiferrales</taxon>
        <taxon>Candidatus Acidiferrum</taxon>
    </lineage>
</organism>
<evidence type="ECO:0000313" key="2">
    <source>
        <dbReference type="Proteomes" id="UP000567293"/>
    </source>
</evidence>
<proteinExistence type="predicted"/>
<evidence type="ECO:0000313" key="1">
    <source>
        <dbReference type="EMBL" id="MBA0086894.1"/>
    </source>
</evidence>